<reference evidence="2 3" key="1">
    <citation type="submission" date="2024-02" db="EMBL/GenBank/DDBJ databases">
        <title>A draft genome for the cacao thread blight pathogen Marasmius crinis-equi.</title>
        <authorList>
            <person name="Cohen S.P."/>
            <person name="Baruah I.K."/>
            <person name="Amoako-Attah I."/>
            <person name="Bukari Y."/>
            <person name="Meinhardt L.W."/>
            <person name="Bailey B.A."/>
        </authorList>
    </citation>
    <scope>NUCLEOTIDE SEQUENCE [LARGE SCALE GENOMIC DNA]</scope>
    <source>
        <strain evidence="2 3">GH-76</strain>
    </source>
</reference>
<dbReference type="EMBL" id="JBAHYK010001344">
    <property type="protein sequence ID" value="KAL0568419.1"/>
    <property type="molecule type" value="Genomic_DNA"/>
</dbReference>
<evidence type="ECO:0000256" key="1">
    <source>
        <dbReference type="SAM" id="MobiDB-lite"/>
    </source>
</evidence>
<evidence type="ECO:0000313" key="3">
    <source>
        <dbReference type="Proteomes" id="UP001465976"/>
    </source>
</evidence>
<evidence type="ECO:0000313" key="2">
    <source>
        <dbReference type="EMBL" id="KAL0568419.1"/>
    </source>
</evidence>
<comment type="caution">
    <text evidence="2">The sequence shown here is derived from an EMBL/GenBank/DDBJ whole genome shotgun (WGS) entry which is preliminary data.</text>
</comment>
<feature type="compositionally biased region" description="Acidic residues" evidence="1">
    <location>
        <begin position="289"/>
        <end position="299"/>
    </location>
</feature>
<accession>A0ABR3EZQ1</accession>
<feature type="region of interest" description="Disordered" evidence="1">
    <location>
        <begin position="199"/>
        <end position="218"/>
    </location>
</feature>
<dbReference type="Proteomes" id="UP001465976">
    <property type="component" value="Unassembled WGS sequence"/>
</dbReference>
<organism evidence="2 3">
    <name type="scientific">Marasmius crinis-equi</name>
    <dbReference type="NCBI Taxonomy" id="585013"/>
    <lineage>
        <taxon>Eukaryota</taxon>
        <taxon>Fungi</taxon>
        <taxon>Dikarya</taxon>
        <taxon>Basidiomycota</taxon>
        <taxon>Agaricomycotina</taxon>
        <taxon>Agaricomycetes</taxon>
        <taxon>Agaricomycetidae</taxon>
        <taxon>Agaricales</taxon>
        <taxon>Marasmiineae</taxon>
        <taxon>Marasmiaceae</taxon>
        <taxon>Marasmius</taxon>
    </lineage>
</organism>
<proteinExistence type="predicted"/>
<sequence length="307" mass="34229">MVSYRNISAWIESEDSTLPEYATTESVSDDEVPVISCWIPSRVDEHFTVYLRGSSKKTDLAGYLQIDGKSSGCLMLKAGDVGRTASKDRVRTSERRTGYLKFEDIMLTGVHAFIASLKDVFLPPPLFAAEFQLTVLPLYTDDEDCLGNCHPRLGEIRIVVKAVEITQKSHFGTRDSWPSNGIRKRPIHAQDTKGLKHVVGFTPDEPKQRRGGGPRMLNTTNVRIRKGTKTVVEFIFRSVAWIADSYISIAEKLQADGIIAPDPTRRIRDVVPTAPISQDTEDNVRDGETSDDEEEDSDSSDSSLYSE</sequence>
<name>A0ABR3EZQ1_9AGAR</name>
<keyword evidence="3" id="KW-1185">Reference proteome</keyword>
<protein>
    <submittedName>
        <fullName evidence="2">Uncharacterized protein</fullName>
    </submittedName>
</protein>
<feature type="region of interest" description="Disordered" evidence="1">
    <location>
        <begin position="269"/>
        <end position="307"/>
    </location>
</feature>
<gene>
    <name evidence="2" type="ORF">V5O48_013563</name>
</gene>